<evidence type="ECO:0000313" key="7">
    <source>
        <dbReference type="Proteomes" id="UP000030653"/>
    </source>
</evidence>
<dbReference type="GO" id="GO:0016020">
    <property type="term" value="C:membrane"/>
    <property type="evidence" value="ECO:0007669"/>
    <property type="project" value="UniProtKB-SubCell"/>
</dbReference>
<evidence type="ECO:0000256" key="3">
    <source>
        <dbReference type="ARBA" id="ARBA00022989"/>
    </source>
</evidence>
<keyword evidence="4 5" id="KW-0472">Membrane</keyword>
<dbReference type="HOGENOM" id="CLU_033465_3_0_1"/>
<feature type="transmembrane region" description="Helical" evidence="5">
    <location>
        <begin position="84"/>
        <end position="104"/>
    </location>
</feature>
<proteinExistence type="predicted"/>
<feature type="transmembrane region" description="Helical" evidence="5">
    <location>
        <begin position="125"/>
        <end position="143"/>
    </location>
</feature>
<feature type="transmembrane region" description="Helical" evidence="5">
    <location>
        <begin position="239"/>
        <end position="259"/>
    </location>
</feature>
<reference evidence="6 7" key="1">
    <citation type="journal article" date="2012" name="Science">
        <title>The Paleozoic origin of enzymatic lignin decomposition reconstructed from 31 fungal genomes.</title>
        <authorList>
            <person name="Floudas D."/>
            <person name="Binder M."/>
            <person name="Riley R."/>
            <person name="Barry K."/>
            <person name="Blanchette R.A."/>
            <person name="Henrissat B."/>
            <person name="Martinez A.T."/>
            <person name="Otillar R."/>
            <person name="Spatafora J.W."/>
            <person name="Yadav J.S."/>
            <person name="Aerts A."/>
            <person name="Benoit I."/>
            <person name="Boyd A."/>
            <person name="Carlson A."/>
            <person name="Copeland A."/>
            <person name="Coutinho P.M."/>
            <person name="de Vries R.P."/>
            <person name="Ferreira P."/>
            <person name="Findley K."/>
            <person name="Foster B."/>
            <person name="Gaskell J."/>
            <person name="Glotzer D."/>
            <person name="Gorecki P."/>
            <person name="Heitman J."/>
            <person name="Hesse C."/>
            <person name="Hori C."/>
            <person name="Igarashi K."/>
            <person name="Jurgens J.A."/>
            <person name="Kallen N."/>
            <person name="Kersten P."/>
            <person name="Kohler A."/>
            <person name="Kuees U."/>
            <person name="Kumar T.K.A."/>
            <person name="Kuo A."/>
            <person name="LaButti K."/>
            <person name="Larrondo L.F."/>
            <person name="Lindquist E."/>
            <person name="Ling A."/>
            <person name="Lombard V."/>
            <person name="Lucas S."/>
            <person name="Lundell T."/>
            <person name="Martin R."/>
            <person name="McLaughlin D.J."/>
            <person name="Morgenstern I."/>
            <person name="Morin E."/>
            <person name="Murat C."/>
            <person name="Nagy L.G."/>
            <person name="Nolan M."/>
            <person name="Ohm R.A."/>
            <person name="Patyshakuliyeva A."/>
            <person name="Rokas A."/>
            <person name="Ruiz-Duenas F.J."/>
            <person name="Sabat G."/>
            <person name="Salamov A."/>
            <person name="Samejima M."/>
            <person name="Schmutz J."/>
            <person name="Slot J.C."/>
            <person name="St John F."/>
            <person name="Stenlid J."/>
            <person name="Sun H."/>
            <person name="Sun S."/>
            <person name="Syed K."/>
            <person name="Tsang A."/>
            <person name="Wiebenga A."/>
            <person name="Young D."/>
            <person name="Pisabarro A."/>
            <person name="Eastwood D.C."/>
            <person name="Martin F."/>
            <person name="Cullen D."/>
            <person name="Grigoriev I.V."/>
            <person name="Hibbett D.S."/>
        </authorList>
    </citation>
    <scope>NUCLEOTIDE SEQUENCE [LARGE SCALE GENOMIC DNA]</scope>
    <source>
        <strain evidence="6 7">DJM-731 SS1</strain>
    </source>
</reference>
<feature type="transmembrane region" description="Helical" evidence="5">
    <location>
        <begin position="155"/>
        <end position="182"/>
    </location>
</feature>
<dbReference type="EMBL" id="JH795869">
    <property type="protein sequence ID" value="EJT99582.1"/>
    <property type="molecule type" value="Genomic_DNA"/>
</dbReference>
<dbReference type="GeneID" id="63692012"/>
<keyword evidence="7" id="KW-1185">Reference proteome</keyword>
<dbReference type="OMA" id="WECLGLI"/>
<dbReference type="OrthoDB" id="3358017at2759"/>
<keyword evidence="2 5" id="KW-0812">Transmembrane</keyword>
<dbReference type="PANTHER" id="PTHR31465:SF15">
    <property type="entry name" value="LIPID TRANSPORTER ATNI-RELATED"/>
    <property type="match status" value="1"/>
</dbReference>
<feature type="transmembrane region" description="Helical" evidence="5">
    <location>
        <begin position="51"/>
        <end position="72"/>
    </location>
</feature>
<comment type="subcellular location">
    <subcellularLocation>
        <location evidence="1">Membrane</location>
        <topology evidence="1">Multi-pass membrane protein</topology>
    </subcellularLocation>
</comment>
<evidence type="ECO:0000256" key="1">
    <source>
        <dbReference type="ARBA" id="ARBA00004141"/>
    </source>
</evidence>
<dbReference type="RefSeq" id="XP_040626480.1">
    <property type="nucleotide sequence ID" value="XM_040776950.1"/>
</dbReference>
<evidence type="ECO:0000256" key="5">
    <source>
        <dbReference type="SAM" id="Phobius"/>
    </source>
</evidence>
<accession>M5G745</accession>
<name>M5G745_DACPD</name>
<sequence>MTMDQHCLPPTDPNAAYLYCASFTAAIAFTVLYGLTTIVHFGEAIAYRKRFCWVIIMGSVWELVGLIFRTLTTMNQSQTTFVSISAPFILLAPIWINAFVYMCLGRMMHYFLPGERIFGIKAETIAVIFIWGDITSFLVQAGGGLPADSATDPNVIRICLLVYTGGVALQQLFILFFFAIAIRFHMRLSLLKRARGMKGFETVLMWTLYVVLVLITIRIIYRILEFSMGYINYVTTHEVFYFVFDALPMFLALVIFNIWHPAKILVGEDSDFGNGCSGSNLLLAPRNRKSQHPGTYLPYFLLPIAFLYIGDMVSSSSQ</sequence>
<dbReference type="Pfam" id="PF04479">
    <property type="entry name" value="RTA1"/>
    <property type="match status" value="1"/>
</dbReference>
<feature type="transmembrane region" description="Helical" evidence="5">
    <location>
        <begin position="296"/>
        <end position="314"/>
    </location>
</feature>
<dbReference type="AlphaFoldDB" id="M5G745"/>
<feature type="transmembrane region" description="Helical" evidence="5">
    <location>
        <begin position="16"/>
        <end position="39"/>
    </location>
</feature>
<dbReference type="InterPro" id="IPR007568">
    <property type="entry name" value="RTA1"/>
</dbReference>
<organism evidence="6 7">
    <name type="scientific">Dacryopinax primogenitus (strain DJM 731)</name>
    <name type="common">Brown rot fungus</name>
    <dbReference type="NCBI Taxonomy" id="1858805"/>
    <lineage>
        <taxon>Eukaryota</taxon>
        <taxon>Fungi</taxon>
        <taxon>Dikarya</taxon>
        <taxon>Basidiomycota</taxon>
        <taxon>Agaricomycotina</taxon>
        <taxon>Dacrymycetes</taxon>
        <taxon>Dacrymycetales</taxon>
        <taxon>Dacrymycetaceae</taxon>
        <taxon>Dacryopinax</taxon>
    </lineage>
</organism>
<evidence type="ECO:0000256" key="4">
    <source>
        <dbReference type="ARBA" id="ARBA00023136"/>
    </source>
</evidence>
<feature type="transmembrane region" description="Helical" evidence="5">
    <location>
        <begin position="203"/>
        <end position="224"/>
    </location>
</feature>
<protein>
    <recommendedName>
        <fullName evidence="8">RTA1-domain-containing protein</fullName>
    </recommendedName>
</protein>
<keyword evidence="3 5" id="KW-1133">Transmembrane helix</keyword>
<dbReference type="PANTHER" id="PTHR31465">
    <property type="entry name" value="PROTEIN RTA1-RELATED"/>
    <property type="match status" value="1"/>
</dbReference>
<evidence type="ECO:0000313" key="6">
    <source>
        <dbReference type="EMBL" id="EJT99582.1"/>
    </source>
</evidence>
<evidence type="ECO:0008006" key="8">
    <source>
        <dbReference type="Google" id="ProtNLM"/>
    </source>
</evidence>
<dbReference type="STRING" id="1858805.M5G745"/>
<dbReference type="Proteomes" id="UP000030653">
    <property type="component" value="Unassembled WGS sequence"/>
</dbReference>
<gene>
    <name evidence="6" type="ORF">DACRYDRAFT_90214</name>
</gene>
<evidence type="ECO:0000256" key="2">
    <source>
        <dbReference type="ARBA" id="ARBA00022692"/>
    </source>
</evidence>